<evidence type="ECO:0000256" key="5">
    <source>
        <dbReference type="ARBA" id="ARBA00017058"/>
    </source>
</evidence>
<evidence type="ECO:0000256" key="11">
    <source>
        <dbReference type="NCBIfam" id="TIGR00928"/>
    </source>
</evidence>
<dbReference type="EC" id="4.3.2.2" evidence="4 11"/>
<dbReference type="EMBL" id="BDDL01000034">
    <property type="protein sequence ID" value="GAT77081.1"/>
    <property type="molecule type" value="Genomic_DNA"/>
</dbReference>
<dbReference type="InterPro" id="IPR020557">
    <property type="entry name" value="Fumarate_lyase_CS"/>
</dbReference>
<dbReference type="InterPro" id="IPR004769">
    <property type="entry name" value="Pur_lyase"/>
</dbReference>
<dbReference type="STRING" id="779.GCA_002019755_00273"/>
<comment type="similarity">
    <text evidence="3 12">Belongs to the lyase 1 family. Adenylosuccinate lyase subfamily.</text>
</comment>
<evidence type="ECO:0000256" key="2">
    <source>
        <dbReference type="ARBA" id="ARBA00004734"/>
    </source>
</evidence>
<dbReference type="PANTHER" id="PTHR43172">
    <property type="entry name" value="ADENYLOSUCCINATE LYASE"/>
    <property type="match status" value="1"/>
</dbReference>
<dbReference type="SUPFAM" id="SSF48557">
    <property type="entry name" value="L-aspartase-like"/>
    <property type="match status" value="1"/>
</dbReference>
<keyword evidence="7 12" id="KW-0456">Lyase</keyword>
<evidence type="ECO:0000256" key="4">
    <source>
        <dbReference type="ARBA" id="ARBA00012339"/>
    </source>
</evidence>
<comment type="catalytic activity">
    <reaction evidence="10">
        <text>N(6)-(1,2-dicarboxyethyl)-AMP = fumarate + AMP</text>
        <dbReference type="Rhea" id="RHEA:16853"/>
        <dbReference type="ChEBI" id="CHEBI:29806"/>
        <dbReference type="ChEBI" id="CHEBI:57567"/>
        <dbReference type="ChEBI" id="CHEBI:456215"/>
        <dbReference type="EC" id="4.3.2.2"/>
    </reaction>
    <physiologicalReaction direction="left-to-right" evidence="10">
        <dbReference type="Rhea" id="RHEA:16854"/>
    </physiologicalReaction>
</comment>
<dbReference type="PANTHER" id="PTHR43172:SF1">
    <property type="entry name" value="ADENYLOSUCCINATE LYASE"/>
    <property type="match status" value="1"/>
</dbReference>
<dbReference type="Gene3D" id="1.20.200.10">
    <property type="entry name" value="Fumarase/aspartase (Central domain)"/>
    <property type="match status" value="1"/>
</dbReference>
<dbReference type="UniPathway" id="UPA00074">
    <property type="reaction ID" value="UER00132"/>
</dbReference>
<dbReference type="FunFam" id="1.20.200.10:FF:000008">
    <property type="entry name" value="Adenylosuccinate lyase"/>
    <property type="match status" value="1"/>
</dbReference>
<evidence type="ECO:0000256" key="3">
    <source>
        <dbReference type="ARBA" id="ARBA00008273"/>
    </source>
</evidence>
<dbReference type="InterPro" id="IPR022761">
    <property type="entry name" value="Fumarate_lyase_N"/>
</dbReference>
<dbReference type="PRINTS" id="PR00145">
    <property type="entry name" value="ARGSUCLYASE"/>
</dbReference>
<proteinExistence type="inferred from homology"/>
<comment type="caution">
    <text evidence="14">The sequence shown here is derived from an EMBL/GenBank/DDBJ whole genome shotgun (WGS) entry which is preliminary data.</text>
</comment>
<evidence type="ECO:0000256" key="12">
    <source>
        <dbReference type="RuleBase" id="RU361172"/>
    </source>
</evidence>
<gene>
    <name evidence="14" type="primary">purB</name>
    <name evidence="14" type="ORF">EHRUM2_02900</name>
</gene>
<evidence type="ECO:0000256" key="6">
    <source>
        <dbReference type="ARBA" id="ARBA00022755"/>
    </source>
</evidence>
<dbReference type="InterPro" id="IPR008948">
    <property type="entry name" value="L-Aspartase-like"/>
</dbReference>
<evidence type="ECO:0000313" key="14">
    <source>
        <dbReference type="EMBL" id="GAT77081.1"/>
    </source>
</evidence>
<dbReference type="RefSeq" id="WP_065432458.1">
    <property type="nucleotide sequence ID" value="NZ_BDDL01000034.1"/>
</dbReference>
<accession>A0A170U1P2</accession>
<dbReference type="UniPathway" id="UPA00075">
    <property type="reaction ID" value="UER00336"/>
</dbReference>
<dbReference type="SMART" id="SM00998">
    <property type="entry name" value="ADSL_C"/>
    <property type="match status" value="1"/>
</dbReference>
<dbReference type="GO" id="GO:0004018">
    <property type="term" value="F:N6-(1,2-dicarboxyethyl)AMP AMP-lyase (fumarate-forming) activity"/>
    <property type="evidence" value="ECO:0007669"/>
    <property type="project" value="UniProtKB-UniRule"/>
</dbReference>
<dbReference type="Gene3D" id="1.10.40.30">
    <property type="entry name" value="Fumarase/aspartase (C-terminal domain)"/>
    <property type="match status" value="1"/>
</dbReference>
<dbReference type="InterPro" id="IPR000362">
    <property type="entry name" value="Fumarate_lyase_fam"/>
</dbReference>
<comment type="catalytic activity">
    <reaction evidence="8">
        <text>(2S)-2-[5-amino-1-(5-phospho-beta-D-ribosyl)imidazole-4-carboxamido]succinate = 5-amino-1-(5-phospho-beta-D-ribosyl)imidazole-4-carboxamide + fumarate</text>
        <dbReference type="Rhea" id="RHEA:23920"/>
        <dbReference type="ChEBI" id="CHEBI:29806"/>
        <dbReference type="ChEBI" id="CHEBI:58443"/>
        <dbReference type="ChEBI" id="CHEBI:58475"/>
        <dbReference type="EC" id="4.3.2.2"/>
    </reaction>
    <physiologicalReaction direction="left-to-right" evidence="8">
        <dbReference type="Rhea" id="RHEA:23921"/>
    </physiologicalReaction>
</comment>
<evidence type="ECO:0000256" key="8">
    <source>
        <dbReference type="ARBA" id="ARBA00024477"/>
    </source>
</evidence>
<dbReference type="InterPro" id="IPR024083">
    <property type="entry name" value="Fumarase/histidase_N"/>
</dbReference>
<dbReference type="CDD" id="cd01360">
    <property type="entry name" value="Adenylsuccinate_lyase_1"/>
    <property type="match status" value="1"/>
</dbReference>
<sequence>MIKRYSRPEMSAIWEENNKFKIWMDIEYYACEAQVKLGIIPSYILENLKNKIENFDIDRINEIESVVKHDVIAFLTYIAESTNSDIRYLHYGMTSSDVLDTCLSIQLKQSCDLLLRNIEVILNILRKKSIETKYMLCMGRSHGIHAEPITFGLKLARFYAEFKRNYNRLKIAKDEISVCKISGAMGNFANIDPFVEEYVANSLSLKPESISSQVIPRDRHAMFFSTLGVIASSIENLAIEIRHLQKTELMEAIEYFSSGQKGSSAMPHKKNPIFSENLTGLARMLRSYVIPALENVALWHERDISHSSVERCIAPDACITMDFALVRLANLLQNIILSPDNMKKNIDLSKGLVFSQRILLELVKHGLTREKAYEIIQSRALQVWDNNSNFLDELKNDPQVAKYIDNKELESLFNFNYYTKHIDKIFEKVFNE</sequence>
<dbReference type="Pfam" id="PF10397">
    <property type="entry name" value="ADSL_C"/>
    <property type="match status" value="1"/>
</dbReference>
<dbReference type="AlphaFoldDB" id="A0A170U1P2"/>
<dbReference type="GO" id="GO:0044208">
    <property type="term" value="P:'de novo' AMP biosynthetic process"/>
    <property type="evidence" value="ECO:0007669"/>
    <property type="project" value="UniProtKB-UniPathway"/>
</dbReference>
<reference evidence="15" key="1">
    <citation type="submission" date="2016-05" db="EMBL/GenBank/DDBJ databases">
        <title>Draft genome sequences of four strains of Ehrlichia ruminantium, a tick-borne pathogen of ruminants, isolated from Zimbabwe, The Gambia and Ghana.</title>
        <authorList>
            <person name="Nakao R."/>
            <person name="Jongejan F."/>
            <person name="Sugimoto C."/>
        </authorList>
    </citation>
    <scope>NUCLEOTIDE SEQUENCE [LARGE SCALE GENOMIC DNA]</scope>
    <source>
        <strain evidence="15">Kerr Seringe</strain>
    </source>
</reference>
<evidence type="ECO:0000259" key="13">
    <source>
        <dbReference type="SMART" id="SM00998"/>
    </source>
</evidence>
<comment type="pathway">
    <text evidence="2 12">Purine metabolism; AMP biosynthesis via de novo pathway; AMP from IMP: step 2/2.</text>
</comment>
<evidence type="ECO:0000256" key="1">
    <source>
        <dbReference type="ARBA" id="ARBA00004706"/>
    </source>
</evidence>
<dbReference type="Pfam" id="PF00206">
    <property type="entry name" value="Lyase_1"/>
    <property type="match status" value="1"/>
</dbReference>
<comment type="pathway">
    <text evidence="1 12">Purine metabolism; IMP biosynthesis via de novo pathway; 5-amino-1-(5-phospho-D-ribosyl)imidazole-4-carboxamide from 5-amino-1-(5-phospho-D-ribosyl)imidazole-4-carboxylate: step 2/2.</text>
</comment>
<dbReference type="Proteomes" id="UP000092677">
    <property type="component" value="Unassembled WGS sequence"/>
</dbReference>
<dbReference type="Gene3D" id="1.10.275.10">
    <property type="entry name" value="Fumarase/aspartase (N-terminal domain)"/>
    <property type="match status" value="1"/>
</dbReference>
<dbReference type="InterPro" id="IPR019468">
    <property type="entry name" value="AdenyloSucc_lyase_C"/>
</dbReference>
<dbReference type="GO" id="GO:0070626">
    <property type="term" value="F:(S)-2-(5-amino-1-(5-phospho-D-ribosyl)imidazole-4-carboxamido) succinate lyase (fumarate-forming) activity"/>
    <property type="evidence" value="ECO:0007669"/>
    <property type="project" value="TreeGrafter"/>
</dbReference>
<evidence type="ECO:0000256" key="10">
    <source>
        <dbReference type="ARBA" id="ARBA00049115"/>
    </source>
</evidence>
<evidence type="ECO:0000256" key="9">
    <source>
        <dbReference type="ARBA" id="ARBA00030717"/>
    </source>
</evidence>
<dbReference type="NCBIfam" id="TIGR00928">
    <property type="entry name" value="purB"/>
    <property type="match status" value="1"/>
</dbReference>
<dbReference type="FunFam" id="1.10.40.30:FF:000007">
    <property type="entry name" value="Adenylosuccinate lyase"/>
    <property type="match status" value="1"/>
</dbReference>
<name>A0A170U1P2_EHRRU</name>
<evidence type="ECO:0000313" key="15">
    <source>
        <dbReference type="Proteomes" id="UP000092677"/>
    </source>
</evidence>
<keyword evidence="6 12" id="KW-0658">Purine biosynthesis</keyword>
<dbReference type="PROSITE" id="PS00163">
    <property type="entry name" value="FUMARATE_LYASES"/>
    <property type="match status" value="1"/>
</dbReference>
<dbReference type="GO" id="GO:0005829">
    <property type="term" value="C:cytosol"/>
    <property type="evidence" value="ECO:0007669"/>
    <property type="project" value="TreeGrafter"/>
</dbReference>
<dbReference type="PRINTS" id="PR00149">
    <property type="entry name" value="FUMRATELYASE"/>
</dbReference>
<organism evidence="14 15">
    <name type="scientific">Ehrlichia ruminantium</name>
    <name type="common">heartwater rickettsia</name>
    <name type="synonym">Cowdria ruminantium</name>
    <dbReference type="NCBI Taxonomy" id="779"/>
    <lineage>
        <taxon>Bacteria</taxon>
        <taxon>Pseudomonadati</taxon>
        <taxon>Pseudomonadota</taxon>
        <taxon>Alphaproteobacteria</taxon>
        <taxon>Rickettsiales</taxon>
        <taxon>Anaplasmataceae</taxon>
        <taxon>Ehrlichia</taxon>
    </lineage>
</organism>
<evidence type="ECO:0000256" key="7">
    <source>
        <dbReference type="ARBA" id="ARBA00023239"/>
    </source>
</evidence>
<protein>
    <recommendedName>
        <fullName evidence="5 11">Adenylosuccinate lyase</fullName>
        <shortName evidence="12">ASL</shortName>
        <ecNumber evidence="4 11">4.3.2.2</ecNumber>
    </recommendedName>
    <alternativeName>
        <fullName evidence="9 12">Adenylosuccinase</fullName>
    </alternativeName>
</protein>
<dbReference type="GO" id="GO:0006189">
    <property type="term" value="P:'de novo' IMP biosynthetic process"/>
    <property type="evidence" value="ECO:0007669"/>
    <property type="project" value="UniProtKB-UniPathway"/>
</dbReference>
<feature type="domain" description="Adenylosuccinate lyase C-terminal" evidence="13">
    <location>
        <begin position="350"/>
        <end position="430"/>
    </location>
</feature>